<protein>
    <submittedName>
        <fullName evidence="1">Uncharacterized protein</fullName>
    </submittedName>
</protein>
<accession>A0AB35IQD5</accession>
<organism evidence="1 2">
    <name type="scientific">Thomasclavelia ramosa</name>
    <dbReference type="NCBI Taxonomy" id="1547"/>
    <lineage>
        <taxon>Bacteria</taxon>
        <taxon>Bacillati</taxon>
        <taxon>Bacillota</taxon>
        <taxon>Erysipelotrichia</taxon>
        <taxon>Erysipelotrichales</taxon>
        <taxon>Coprobacillaceae</taxon>
        <taxon>Thomasclavelia</taxon>
    </lineage>
</organism>
<dbReference type="EMBL" id="JAQLKE010000046">
    <property type="protein sequence ID" value="MDB7085614.1"/>
    <property type="molecule type" value="Genomic_DNA"/>
</dbReference>
<sequence length="71" mass="8609">MFVMRKANKIVRVSEDELERYIYRGFDLVNDKGTIIKNNSELHKELYNEQRAEYFKNQKVAELLKELKKDK</sequence>
<proteinExistence type="predicted"/>
<name>A0AB35IQD5_9FIRM</name>
<gene>
    <name evidence="1" type="ORF">PM738_17565</name>
</gene>
<comment type="caution">
    <text evidence="1">The sequence shown here is derived from an EMBL/GenBank/DDBJ whole genome shotgun (WGS) entry which is preliminary data.</text>
</comment>
<dbReference type="Proteomes" id="UP001211987">
    <property type="component" value="Unassembled WGS sequence"/>
</dbReference>
<evidence type="ECO:0000313" key="2">
    <source>
        <dbReference type="Proteomes" id="UP001211987"/>
    </source>
</evidence>
<dbReference type="AlphaFoldDB" id="A0AB35IQD5"/>
<dbReference type="RefSeq" id="WP_118249191.1">
    <property type="nucleotide sequence ID" value="NZ_JAQLKE010000046.1"/>
</dbReference>
<evidence type="ECO:0000313" key="1">
    <source>
        <dbReference type="EMBL" id="MDB7085614.1"/>
    </source>
</evidence>
<reference evidence="1" key="1">
    <citation type="submission" date="2023-01" db="EMBL/GenBank/DDBJ databases">
        <title>Human gut microbiome strain richness.</title>
        <authorList>
            <person name="Chen-Liaw A."/>
        </authorList>
    </citation>
    <scope>NUCLEOTIDE SEQUENCE</scope>
    <source>
        <strain evidence="1">1001217st2_G6_1001217B_191108</strain>
    </source>
</reference>